<accession>A0A229UY33</accession>
<dbReference type="AlphaFoldDB" id="A0A229UY33"/>
<dbReference type="OrthoDB" id="1898185at2"/>
<keyword evidence="2" id="KW-1185">Reference proteome</keyword>
<evidence type="ECO:0000313" key="2">
    <source>
        <dbReference type="Proteomes" id="UP000215509"/>
    </source>
</evidence>
<dbReference type="Proteomes" id="UP000215509">
    <property type="component" value="Unassembled WGS sequence"/>
</dbReference>
<organism evidence="1 2">
    <name type="scientific">Paenibacillus rigui</name>
    <dbReference type="NCBI Taxonomy" id="554312"/>
    <lineage>
        <taxon>Bacteria</taxon>
        <taxon>Bacillati</taxon>
        <taxon>Bacillota</taxon>
        <taxon>Bacilli</taxon>
        <taxon>Bacillales</taxon>
        <taxon>Paenibacillaceae</taxon>
        <taxon>Paenibacillus</taxon>
    </lineage>
</organism>
<sequence>MNREKAVAYMPQLYFDRNEPFFPVQIGVTFLSEGDTSPSFRRTFDWDDESVATIIEYAIYWDYDIQHMYDLEHVWVYVGRDGQVSDVEASFHGKYVRGLLPGGSNLADGTRVRLYSQPGKHAFLPQPDWFALVPGLFKSCGKHAGRDGLLIGGPFEGVLHTDEETDRIVMRYLQSKAFTPSMEFMPYVKPIEELLVPWEELYETVPRRVKQCLADIRAVNS</sequence>
<comment type="caution">
    <text evidence="1">The sequence shown here is derived from an EMBL/GenBank/DDBJ whole genome shotgun (WGS) entry which is preliminary data.</text>
</comment>
<gene>
    <name evidence="1" type="ORF">CF651_00005</name>
</gene>
<dbReference type="EMBL" id="NMQW01000001">
    <property type="protein sequence ID" value="OXM88290.1"/>
    <property type="molecule type" value="Genomic_DNA"/>
</dbReference>
<protein>
    <submittedName>
        <fullName evidence="1">Uncharacterized protein</fullName>
    </submittedName>
</protein>
<reference evidence="1 2" key="1">
    <citation type="submission" date="2017-07" db="EMBL/GenBank/DDBJ databases">
        <title>Genome sequencing and assembly of Paenibacillus rigui.</title>
        <authorList>
            <person name="Mayilraj S."/>
        </authorList>
    </citation>
    <scope>NUCLEOTIDE SEQUENCE [LARGE SCALE GENOMIC DNA]</scope>
    <source>
        <strain evidence="1 2">JCM 16352</strain>
    </source>
</reference>
<name>A0A229UY33_9BACL</name>
<proteinExistence type="predicted"/>
<evidence type="ECO:0000313" key="1">
    <source>
        <dbReference type="EMBL" id="OXM88290.1"/>
    </source>
</evidence>